<evidence type="ECO:0000256" key="2">
    <source>
        <dbReference type="ARBA" id="ARBA00022741"/>
    </source>
</evidence>
<dbReference type="KEGG" id="tpx:Turpa_0239"/>
<accession>I4B0U2</accession>
<dbReference type="GO" id="GO:0035999">
    <property type="term" value="P:tetrahydrofolate interconversion"/>
    <property type="evidence" value="ECO:0007669"/>
    <property type="project" value="TreeGrafter"/>
</dbReference>
<dbReference type="PANTHER" id="PTHR23407:SF1">
    <property type="entry name" value="5-FORMYLTETRAHYDROFOLATE CYCLO-LIGASE"/>
    <property type="match status" value="1"/>
</dbReference>
<keyword evidence="2" id="KW-0547">Nucleotide-binding</keyword>
<proteinExistence type="inferred from homology"/>
<dbReference type="GO" id="GO:0009396">
    <property type="term" value="P:folic acid-containing compound biosynthetic process"/>
    <property type="evidence" value="ECO:0007669"/>
    <property type="project" value="TreeGrafter"/>
</dbReference>
<protein>
    <submittedName>
        <fullName evidence="4">5-formyltetrahydrofolate cyclo-ligase</fullName>
    </submittedName>
</protein>
<dbReference type="InterPro" id="IPR024185">
    <property type="entry name" value="FTHF_cligase-like_sf"/>
</dbReference>
<dbReference type="GO" id="GO:0030272">
    <property type="term" value="F:5-formyltetrahydrofolate cyclo-ligase activity"/>
    <property type="evidence" value="ECO:0007669"/>
    <property type="project" value="TreeGrafter"/>
</dbReference>
<evidence type="ECO:0000313" key="5">
    <source>
        <dbReference type="Proteomes" id="UP000006048"/>
    </source>
</evidence>
<dbReference type="InterPro" id="IPR002698">
    <property type="entry name" value="FTHF_cligase"/>
</dbReference>
<organism evidence="4 5">
    <name type="scientific">Turneriella parva (strain ATCC BAA-1111 / DSM 21527 / NCTC 11395 / H)</name>
    <name type="common">Leptospira parva</name>
    <dbReference type="NCBI Taxonomy" id="869212"/>
    <lineage>
        <taxon>Bacteria</taxon>
        <taxon>Pseudomonadati</taxon>
        <taxon>Spirochaetota</taxon>
        <taxon>Spirochaetia</taxon>
        <taxon>Leptospirales</taxon>
        <taxon>Leptospiraceae</taxon>
        <taxon>Turneriella</taxon>
    </lineage>
</organism>
<dbReference type="GO" id="GO:0005524">
    <property type="term" value="F:ATP binding"/>
    <property type="evidence" value="ECO:0007669"/>
    <property type="project" value="UniProtKB-KW"/>
</dbReference>
<dbReference type="InterPro" id="IPR037171">
    <property type="entry name" value="NagB/RpiA_transferase-like"/>
</dbReference>
<evidence type="ECO:0000256" key="3">
    <source>
        <dbReference type="ARBA" id="ARBA00022840"/>
    </source>
</evidence>
<evidence type="ECO:0000313" key="4">
    <source>
        <dbReference type="EMBL" id="AFM10899.1"/>
    </source>
</evidence>
<dbReference type="Proteomes" id="UP000006048">
    <property type="component" value="Chromosome"/>
</dbReference>
<dbReference type="Gene3D" id="3.40.50.10420">
    <property type="entry name" value="NagB/RpiA/CoA transferase-like"/>
    <property type="match status" value="1"/>
</dbReference>
<keyword evidence="5" id="KW-1185">Reference proteome</keyword>
<reference evidence="4 5" key="1">
    <citation type="submission" date="2012-06" db="EMBL/GenBank/DDBJ databases">
        <title>The complete chromosome of genome of Turneriella parva DSM 21527.</title>
        <authorList>
            <consortium name="US DOE Joint Genome Institute (JGI-PGF)"/>
            <person name="Lucas S."/>
            <person name="Han J."/>
            <person name="Lapidus A."/>
            <person name="Bruce D."/>
            <person name="Goodwin L."/>
            <person name="Pitluck S."/>
            <person name="Peters L."/>
            <person name="Kyrpides N."/>
            <person name="Mavromatis K."/>
            <person name="Ivanova N."/>
            <person name="Mikhailova N."/>
            <person name="Chertkov O."/>
            <person name="Detter J.C."/>
            <person name="Tapia R."/>
            <person name="Han C."/>
            <person name="Land M."/>
            <person name="Hauser L."/>
            <person name="Markowitz V."/>
            <person name="Cheng J.-F."/>
            <person name="Hugenholtz P."/>
            <person name="Woyke T."/>
            <person name="Wu D."/>
            <person name="Gronow S."/>
            <person name="Wellnitz S."/>
            <person name="Brambilla E."/>
            <person name="Klenk H.-P."/>
            <person name="Eisen J.A."/>
        </authorList>
    </citation>
    <scope>NUCLEOTIDE SEQUENCE [LARGE SCALE GENOMIC DNA]</scope>
    <source>
        <strain evidence="5">ATCC BAA-1111 / DSM 21527 / NCTC 11395 / H</strain>
    </source>
</reference>
<dbReference type="STRING" id="869212.Turpa_0239"/>
<dbReference type="EMBL" id="CP002959">
    <property type="protein sequence ID" value="AFM10899.1"/>
    <property type="molecule type" value="Genomic_DNA"/>
</dbReference>
<dbReference type="SUPFAM" id="SSF100950">
    <property type="entry name" value="NagB/RpiA/CoA transferase-like"/>
    <property type="match status" value="1"/>
</dbReference>
<gene>
    <name evidence="4" type="ordered locus">Turpa_0239</name>
</gene>
<dbReference type="AlphaFoldDB" id="I4B0U2"/>
<dbReference type="PANTHER" id="PTHR23407">
    <property type="entry name" value="ATPASE INHIBITOR/5-FORMYLTETRAHYDROFOLATE CYCLO-LIGASE"/>
    <property type="match status" value="1"/>
</dbReference>
<comment type="similarity">
    <text evidence="1">Belongs to the 5-formyltetrahydrofolate cyclo-ligase family.</text>
</comment>
<dbReference type="HOGENOM" id="CLU_1562208_0_0_12"/>
<dbReference type="Pfam" id="PF01812">
    <property type="entry name" value="5-FTHF_cyc-lig"/>
    <property type="match status" value="1"/>
</dbReference>
<name>I4B0U2_TURPD</name>
<evidence type="ECO:0000256" key="1">
    <source>
        <dbReference type="ARBA" id="ARBA00010638"/>
    </source>
</evidence>
<sequence length="171" mass="19047">MDKAALRDHFKVLSKAFFAAQDAGTLAQIHARIALSLRSYAEASLSLAERQATLIAVYTPMRVELPARQIVEASQAFAKPAFVYPQVDGEKMWFVDDAGKLAEPEIVIVPGLFVDRQGNRLGRGKGYYDRYLASSGIPKPRRIFLGYKFQFVDEVPVTAHDEPVTPVRYGD</sequence>
<dbReference type="PATRIC" id="fig|869212.3.peg.201"/>
<keyword evidence="3" id="KW-0067">ATP-binding</keyword>